<evidence type="ECO:0000256" key="1">
    <source>
        <dbReference type="SAM" id="MobiDB-lite"/>
    </source>
</evidence>
<dbReference type="EMBL" id="JABFTP020000083">
    <property type="protein sequence ID" value="KAL3275720.1"/>
    <property type="molecule type" value="Genomic_DNA"/>
</dbReference>
<sequence length="191" mass="21621">MDAAAVEDNTSTRKTAKSTSSQASRVRRAELETAIAKKQLGQERLKLQTEREQLQKQHELMYLKLALKLLEFQGEDDGISDKSSESRVESGTVNESCGPDVDKWVKVDTPWGLAHKQQDHHSVSQLNRIYGKCSEKTRLPSGIKILNSLKHCNLAANQDIFIFAKTAYCMCGNMPNMPICRNLCSYQYDYF</sequence>
<accession>A0ABD2NBD9</accession>
<feature type="region of interest" description="Disordered" evidence="1">
    <location>
        <begin position="1"/>
        <end position="26"/>
    </location>
</feature>
<gene>
    <name evidence="2" type="ORF">HHI36_020468</name>
</gene>
<evidence type="ECO:0000313" key="2">
    <source>
        <dbReference type="EMBL" id="KAL3275720.1"/>
    </source>
</evidence>
<dbReference type="AlphaFoldDB" id="A0ABD2NBD9"/>
<organism evidence="2 3">
    <name type="scientific">Cryptolaemus montrouzieri</name>
    <dbReference type="NCBI Taxonomy" id="559131"/>
    <lineage>
        <taxon>Eukaryota</taxon>
        <taxon>Metazoa</taxon>
        <taxon>Ecdysozoa</taxon>
        <taxon>Arthropoda</taxon>
        <taxon>Hexapoda</taxon>
        <taxon>Insecta</taxon>
        <taxon>Pterygota</taxon>
        <taxon>Neoptera</taxon>
        <taxon>Endopterygota</taxon>
        <taxon>Coleoptera</taxon>
        <taxon>Polyphaga</taxon>
        <taxon>Cucujiformia</taxon>
        <taxon>Coccinelloidea</taxon>
        <taxon>Coccinellidae</taxon>
        <taxon>Scymninae</taxon>
        <taxon>Scymnini</taxon>
        <taxon>Cryptolaemus</taxon>
    </lineage>
</organism>
<name>A0ABD2NBD9_9CUCU</name>
<reference evidence="2 3" key="1">
    <citation type="journal article" date="2021" name="BMC Biol.">
        <title>Horizontally acquired antibacterial genes associated with adaptive radiation of ladybird beetles.</title>
        <authorList>
            <person name="Li H.S."/>
            <person name="Tang X.F."/>
            <person name="Huang Y.H."/>
            <person name="Xu Z.Y."/>
            <person name="Chen M.L."/>
            <person name="Du X.Y."/>
            <person name="Qiu B.Y."/>
            <person name="Chen P.T."/>
            <person name="Zhang W."/>
            <person name="Slipinski A."/>
            <person name="Escalona H.E."/>
            <person name="Waterhouse R.M."/>
            <person name="Zwick A."/>
            <person name="Pang H."/>
        </authorList>
    </citation>
    <scope>NUCLEOTIDE SEQUENCE [LARGE SCALE GENOMIC DNA]</scope>
    <source>
        <strain evidence="2">SYSU2018</strain>
    </source>
</reference>
<keyword evidence="3" id="KW-1185">Reference proteome</keyword>
<dbReference type="Proteomes" id="UP001516400">
    <property type="component" value="Unassembled WGS sequence"/>
</dbReference>
<comment type="caution">
    <text evidence="2">The sequence shown here is derived from an EMBL/GenBank/DDBJ whole genome shotgun (WGS) entry which is preliminary data.</text>
</comment>
<protein>
    <submittedName>
        <fullName evidence="2">Uncharacterized protein</fullName>
    </submittedName>
</protein>
<evidence type="ECO:0000313" key="3">
    <source>
        <dbReference type="Proteomes" id="UP001516400"/>
    </source>
</evidence>
<proteinExistence type="predicted"/>